<accession>A0A6S7D8N2</accession>
<dbReference type="InterPro" id="IPR009006">
    <property type="entry name" value="Ala_racemase/Decarboxylase_C"/>
</dbReference>
<dbReference type="RefSeq" id="WP_175183264.1">
    <property type="nucleotide sequence ID" value="NZ_CADILE010000008.1"/>
</dbReference>
<gene>
    <name evidence="7" type="primary">dadX_1</name>
    <name evidence="7" type="ORF">LMG3328_03054</name>
</gene>
<comment type="similarity">
    <text evidence="4">Belongs to the alanine racemase family.</text>
</comment>
<dbReference type="Proteomes" id="UP000494122">
    <property type="component" value="Unassembled WGS sequence"/>
</dbReference>
<keyword evidence="2 4" id="KW-0663">Pyridoxal phosphate</keyword>
<evidence type="ECO:0000256" key="3">
    <source>
        <dbReference type="ARBA" id="ARBA00023235"/>
    </source>
</evidence>
<dbReference type="NCBIfam" id="TIGR00492">
    <property type="entry name" value="alr"/>
    <property type="match status" value="1"/>
</dbReference>
<dbReference type="Pfam" id="PF00842">
    <property type="entry name" value="Ala_racemase_C"/>
    <property type="match status" value="1"/>
</dbReference>
<comment type="cofactor">
    <cofactor evidence="1 4 5">
        <name>pyridoxal 5'-phosphate</name>
        <dbReference type="ChEBI" id="CHEBI:597326"/>
    </cofactor>
</comment>
<feature type="modified residue" description="N6-(pyridoxal phosphate)lysine" evidence="4 5">
    <location>
        <position position="51"/>
    </location>
</feature>
<dbReference type="AlphaFoldDB" id="A0A6S7D8N2"/>
<evidence type="ECO:0000256" key="5">
    <source>
        <dbReference type="PIRSR" id="PIRSR600821-50"/>
    </source>
</evidence>
<dbReference type="Pfam" id="PF01168">
    <property type="entry name" value="Ala_racemase_N"/>
    <property type="match status" value="1"/>
</dbReference>
<dbReference type="PANTHER" id="PTHR30511">
    <property type="entry name" value="ALANINE RACEMASE"/>
    <property type="match status" value="1"/>
</dbReference>
<feature type="active site" description="Proton acceptor; specific for D-alanine" evidence="4">
    <location>
        <position position="51"/>
    </location>
</feature>
<dbReference type="EMBL" id="CADILE010000008">
    <property type="protein sequence ID" value="CAB3876311.1"/>
    <property type="molecule type" value="Genomic_DNA"/>
</dbReference>
<comment type="catalytic activity">
    <reaction evidence="4">
        <text>L-alanine = D-alanine</text>
        <dbReference type="Rhea" id="RHEA:20249"/>
        <dbReference type="ChEBI" id="CHEBI:57416"/>
        <dbReference type="ChEBI" id="CHEBI:57972"/>
        <dbReference type="EC" id="5.1.1.1"/>
    </reaction>
</comment>
<dbReference type="HAMAP" id="MF_01201">
    <property type="entry name" value="Ala_racemase"/>
    <property type="match status" value="1"/>
</dbReference>
<name>A0A6S7D8N2_9BURK</name>
<dbReference type="GO" id="GO:0030170">
    <property type="term" value="F:pyridoxal phosphate binding"/>
    <property type="evidence" value="ECO:0007669"/>
    <property type="project" value="UniProtKB-UniRule"/>
</dbReference>
<dbReference type="EC" id="5.1.1.1" evidence="4"/>
<feature type="domain" description="Alanine racemase C-terminal" evidence="6">
    <location>
        <begin position="252"/>
        <end position="377"/>
    </location>
</feature>
<dbReference type="InterPro" id="IPR029066">
    <property type="entry name" value="PLP-binding_barrel"/>
</dbReference>
<reference evidence="7 8" key="1">
    <citation type="submission" date="2020-04" db="EMBL/GenBank/DDBJ databases">
        <authorList>
            <person name="De Canck E."/>
        </authorList>
    </citation>
    <scope>NUCLEOTIDE SEQUENCE [LARGE SCALE GENOMIC DNA]</scope>
    <source>
        <strain evidence="7 8">LMG 3328</strain>
    </source>
</reference>
<feature type="active site" description="Proton acceptor; specific for L-alanine" evidence="4">
    <location>
        <position position="273"/>
    </location>
</feature>
<dbReference type="SMART" id="SM01005">
    <property type="entry name" value="Ala_racemase_C"/>
    <property type="match status" value="1"/>
</dbReference>
<dbReference type="SUPFAM" id="SSF50621">
    <property type="entry name" value="Alanine racemase C-terminal domain-like"/>
    <property type="match status" value="1"/>
</dbReference>
<evidence type="ECO:0000256" key="4">
    <source>
        <dbReference type="HAMAP-Rule" id="MF_01201"/>
    </source>
</evidence>
<comment type="pathway">
    <text evidence="4">Amino-acid biosynthesis; D-alanine biosynthesis; D-alanine from L-alanine: step 1/1.</text>
</comment>
<dbReference type="SUPFAM" id="SSF51419">
    <property type="entry name" value="PLP-binding barrel"/>
    <property type="match status" value="1"/>
</dbReference>
<dbReference type="InterPro" id="IPR000821">
    <property type="entry name" value="Ala_racemase"/>
</dbReference>
<dbReference type="PANTHER" id="PTHR30511:SF0">
    <property type="entry name" value="ALANINE RACEMASE, CATABOLIC-RELATED"/>
    <property type="match status" value="1"/>
</dbReference>
<dbReference type="GO" id="GO:0030632">
    <property type="term" value="P:D-alanine biosynthetic process"/>
    <property type="evidence" value="ECO:0007669"/>
    <property type="project" value="UniProtKB-UniRule"/>
</dbReference>
<evidence type="ECO:0000313" key="8">
    <source>
        <dbReference type="Proteomes" id="UP000494122"/>
    </source>
</evidence>
<evidence type="ECO:0000259" key="6">
    <source>
        <dbReference type="SMART" id="SM01005"/>
    </source>
</evidence>
<dbReference type="Gene3D" id="2.40.37.10">
    <property type="entry name" value="Lyase, Ornithine Decarboxylase, Chain A, domain 1"/>
    <property type="match status" value="1"/>
</dbReference>
<dbReference type="GO" id="GO:0008784">
    <property type="term" value="F:alanine racemase activity"/>
    <property type="evidence" value="ECO:0007669"/>
    <property type="project" value="UniProtKB-UniRule"/>
</dbReference>
<dbReference type="GO" id="GO:0005829">
    <property type="term" value="C:cytosol"/>
    <property type="evidence" value="ECO:0007669"/>
    <property type="project" value="TreeGrafter"/>
</dbReference>
<evidence type="ECO:0000256" key="2">
    <source>
        <dbReference type="ARBA" id="ARBA00022898"/>
    </source>
</evidence>
<evidence type="ECO:0000313" key="7">
    <source>
        <dbReference type="EMBL" id="CAB3876311.1"/>
    </source>
</evidence>
<organism evidence="7 8">
    <name type="scientific">Achromobacter ruhlandii</name>
    <dbReference type="NCBI Taxonomy" id="72557"/>
    <lineage>
        <taxon>Bacteria</taxon>
        <taxon>Pseudomonadati</taxon>
        <taxon>Pseudomonadota</taxon>
        <taxon>Betaproteobacteria</taxon>
        <taxon>Burkholderiales</taxon>
        <taxon>Alcaligenaceae</taxon>
        <taxon>Achromobacter</taxon>
    </lineage>
</organism>
<protein>
    <recommendedName>
        <fullName evidence="4">Alanine racemase</fullName>
        <ecNumber evidence="4">5.1.1.1</ecNumber>
    </recommendedName>
</protein>
<sequence>MPPVNAPYRPEGLLARPLYARVDAAAVAHNLARLRAALPATGAPRLWATVKADAYGHGLARVLPALRGADGLAVLHLDEARTCRRLGWKGPVLVYGGLYSQADTLLLDTPQLHLVITHLAQLHWLAQSPAAERPAIWLRFAGDIHHTGFSADDYRAAFDLARALAARGLVGEVGHLNHYARADEADGVDQADARFRAVIDGLPGPVSTSNSAAVLGHAARAASTQWVRPGLALYGASPFADRSAAQLDLLPAMSLHSQVVGIQRVQAGAGVGYSGAFLAPTGMDVGIVTCGYADGYPRHAPTGTPVVVAGVRTRLLGRVSMDMMAVDLGPVPHAAIGAPVTLWGADGLPVEEVAMAAGTIAAQLLTGLSARVPVALAGASPAR</sequence>
<feature type="binding site" evidence="4">
    <location>
        <position position="321"/>
    </location>
    <ligand>
        <name>substrate</name>
    </ligand>
</feature>
<dbReference type="PROSITE" id="PS00395">
    <property type="entry name" value="ALANINE_RACEMASE"/>
    <property type="match status" value="1"/>
</dbReference>
<comment type="function">
    <text evidence="4">Catalyzes the interconversion of L-alanine and D-alanine. May also act on other amino acids.</text>
</comment>
<dbReference type="UniPathway" id="UPA00042">
    <property type="reaction ID" value="UER00497"/>
</dbReference>
<comment type="caution">
    <text evidence="4">Lacks conserved residue(s) required for the propagation of feature annotation.</text>
</comment>
<dbReference type="InterPro" id="IPR020622">
    <property type="entry name" value="Ala_racemase_pyridoxalP-BS"/>
</dbReference>
<dbReference type="PRINTS" id="PR00992">
    <property type="entry name" value="ALARACEMASE"/>
</dbReference>
<dbReference type="InterPro" id="IPR001608">
    <property type="entry name" value="Ala_racemase_N"/>
</dbReference>
<evidence type="ECO:0000256" key="1">
    <source>
        <dbReference type="ARBA" id="ARBA00001933"/>
    </source>
</evidence>
<proteinExistence type="inferred from homology"/>
<keyword evidence="3 4" id="KW-0413">Isomerase</keyword>
<dbReference type="Gene3D" id="3.20.20.10">
    <property type="entry name" value="Alanine racemase"/>
    <property type="match status" value="1"/>
</dbReference>
<dbReference type="InterPro" id="IPR011079">
    <property type="entry name" value="Ala_racemase_C"/>
</dbReference>